<feature type="region of interest" description="Disordered" evidence="1">
    <location>
        <begin position="374"/>
        <end position="936"/>
    </location>
</feature>
<feature type="compositionally biased region" description="Basic and acidic residues" evidence="1">
    <location>
        <begin position="664"/>
        <end position="674"/>
    </location>
</feature>
<feature type="compositionally biased region" description="Low complexity" evidence="1">
    <location>
        <begin position="986"/>
        <end position="1001"/>
    </location>
</feature>
<name>A0AAD8EPH2_DIPPU</name>
<feature type="compositionally biased region" description="Basic and acidic residues" evidence="1">
    <location>
        <begin position="1188"/>
        <end position="1202"/>
    </location>
</feature>
<feature type="compositionally biased region" description="Polar residues" evidence="1">
    <location>
        <begin position="466"/>
        <end position="475"/>
    </location>
</feature>
<feature type="compositionally biased region" description="Polar residues" evidence="1">
    <location>
        <begin position="615"/>
        <end position="629"/>
    </location>
</feature>
<feature type="compositionally biased region" description="Low complexity" evidence="1">
    <location>
        <begin position="948"/>
        <end position="958"/>
    </location>
</feature>
<feature type="compositionally biased region" description="Polar residues" evidence="1">
    <location>
        <begin position="793"/>
        <end position="830"/>
    </location>
</feature>
<dbReference type="Proteomes" id="UP001233999">
    <property type="component" value="Unassembled WGS sequence"/>
</dbReference>
<feature type="compositionally biased region" description="Polar residues" evidence="1">
    <location>
        <begin position="212"/>
        <end position="233"/>
    </location>
</feature>
<dbReference type="Pfam" id="PF23334">
    <property type="entry name" value="VWC2L_2nd"/>
    <property type="match status" value="1"/>
</dbReference>
<feature type="compositionally biased region" description="Basic and acidic residues" evidence="1">
    <location>
        <begin position="311"/>
        <end position="337"/>
    </location>
</feature>
<feature type="compositionally biased region" description="Polar residues" evidence="1">
    <location>
        <begin position="710"/>
        <end position="725"/>
    </location>
</feature>
<reference evidence="3" key="1">
    <citation type="journal article" date="2023" name="IScience">
        <title>Live-bearing cockroach genome reveals convergent evolutionary mechanisms linked to viviparity in insects and beyond.</title>
        <authorList>
            <person name="Fouks B."/>
            <person name="Harrison M.C."/>
            <person name="Mikhailova A.A."/>
            <person name="Marchal E."/>
            <person name="English S."/>
            <person name="Carruthers M."/>
            <person name="Jennings E.C."/>
            <person name="Chiamaka E.L."/>
            <person name="Frigard R.A."/>
            <person name="Pippel M."/>
            <person name="Attardo G.M."/>
            <person name="Benoit J.B."/>
            <person name="Bornberg-Bauer E."/>
            <person name="Tobe S.S."/>
        </authorList>
    </citation>
    <scope>NUCLEOTIDE SEQUENCE</scope>
    <source>
        <strain evidence="3">Stay&amp;Tobe</strain>
    </source>
</reference>
<feature type="compositionally biased region" description="Basic and acidic residues" evidence="1">
    <location>
        <begin position="1096"/>
        <end position="1105"/>
    </location>
</feature>
<dbReference type="PROSITE" id="PS50184">
    <property type="entry name" value="VWFC_2"/>
    <property type="match status" value="2"/>
</dbReference>
<feature type="compositionally biased region" description="Polar residues" evidence="1">
    <location>
        <begin position="1226"/>
        <end position="1240"/>
    </location>
</feature>
<feature type="compositionally biased region" description="Low complexity" evidence="1">
    <location>
        <begin position="418"/>
        <end position="428"/>
    </location>
</feature>
<feature type="compositionally biased region" description="Basic and acidic residues" evidence="1">
    <location>
        <begin position="781"/>
        <end position="792"/>
    </location>
</feature>
<gene>
    <name evidence="3" type="ORF">L9F63_011401</name>
</gene>
<dbReference type="SMART" id="SM00214">
    <property type="entry name" value="VWC"/>
    <property type="match status" value="2"/>
</dbReference>
<feature type="compositionally biased region" description="Polar residues" evidence="1">
    <location>
        <begin position="905"/>
        <end position="928"/>
    </location>
</feature>
<dbReference type="SUPFAM" id="SSF57603">
    <property type="entry name" value="FnI-like domain"/>
    <property type="match status" value="2"/>
</dbReference>
<feature type="domain" description="VWFC" evidence="2">
    <location>
        <begin position="36"/>
        <end position="96"/>
    </location>
</feature>
<feature type="compositionally biased region" description="Basic and acidic residues" evidence="1">
    <location>
        <begin position="600"/>
        <end position="611"/>
    </location>
</feature>
<feature type="region of interest" description="Disordered" evidence="1">
    <location>
        <begin position="1184"/>
        <end position="1326"/>
    </location>
</feature>
<feature type="compositionally biased region" description="Low complexity" evidence="1">
    <location>
        <begin position="1241"/>
        <end position="1264"/>
    </location>
</feature>
<feature type="compositionally biased region" description="Basic and acidic residues" evidence="1">
    <location>
        <begin position="387"/>
        <end position="417"/>
    </location>
</feature>
<feature type="domain" description="VWFC" evidence="2">
    <location>
        <begin position="97"/>
        <end position="157"/>
    </location>
</feature>
<reference evidence="3" key="2">
    <citation type="submission" date="2023-05" db="EMBL/GenBank/DDBJ databases">
        <authorList>
            <person name="Fouks B."/>
        </authorList>
    </citation>
    <scope>NUCLEOTIDE SEQUENCE</scope>
    <source>
        <strain evidence="3">Stay&amp;Tobe</strain>
        <tissue evidence="3">Testes</tissue>
    </source>
</reference>
<evidence type="ECO:0000313" key="3">
    <source>
        <dbReference type="EMBL" id="KAJ9597793.1"/>
    </source>
</evidence>
<feature type="compositionally biased region" description="Basic and acidic residues" evidence="1">
    <location>
        <begin position="632"/>
        <end position="643"/>
    </location>
</feature>
<evidence type="ECO:0000259" key="2">
    <source>
        <dbReference type="PROSITE" id="PS50184"/>
    </source>
</evidence>
<feature type="compositionally biased region" description="Basic and acidic residues" evidence="1">
    <location>
        <begin position="536"/>
        <end position="552"/>
    </location>
</feature>
<feature type="compositionally biased region" description="Low complexity" evidence="1">
    <location>
        <begin position="255"/>
        <end position="264"/>
    </location>
</feature>
<feature type="region of interest" description="Disordered" evidence="1">
    <location>
        <begin position="948"/>
        <end position="1001"/>
    </location>
</feature>
<feature type="compositionally biased region" description="Polar residues" evidence="1">
    <location>
        <begin position="886"/>
        <end position="895"/>
    </location>
</feature>
<protein>
    <recommendedName>
        <fullName evidence="2">VWFC domain-containing protein</fullName>
    </recommendedName>
</protein>
<sequence length="1326" mass="147852">MNTSLLYVSVPIKRDFNTNSRAIYVDYSNEKFGNESVCVSDDVLYKEGDTVPTTNVCERCTCQPPTFVCQDIKCEVKPGCKAVQRPNTCCPEYQCECEQDGKVYHNGERLDDVVSPCQACYCQSGEIVCTVIECYRRDDCEPRYVNGTCCPKYDHCPPLEQTSTTKQQDDLQENTIEQVESHEETLKDSPNLSSEPLQNEEDIEILEENMSEVHTQRTTVTVQDQPSTNTILQYDQLKTDKVTSSESAETEEATSAEISTLSTEETTEPADTVLGDTQPSLYNGEVQKFIIKEPILASYESSEETSQETSTRSKSEETTAVPKEENSQEISNESHDESVEDETVPTTEEYEIPVLNIKSDLSAENMSIVIPQPITSKTSYEEGSSFIHDDPDINGSSEEKFNSNDSKEDQKVNKDIENNSSEENNQSETLDDDTTSSDELKETPLLSALEIQTTKSSEDSFEAAEVTTTSQYSDDNTIKREIGIETTTEVTETTESDTITPAKTDYSYDSERESTSEITGAKISEDFLTTAPNIFESEHTENSRDYTSKTEDNTSSDELFSTTSSFLEDNLSSERKNSEFSSNTNSDEDEIFSTTPNVLEGEHPENRKSDLYEIPNSTSSDEVFSTTPNVLEGEHPENRKSDTYEIPDSTSSDEEISTTPSVLEDEHPGYRKNSEISGYTKSNEDDMLPITAEVLEGEHPENRRSDIYENDNSTNSDEVFSTTPNVLEGEEPNNRQNSEISENTNSDEVLSVTPSILEGEQSSERKSDTSEELSTTPSILEGEHPENRRSDISEVTTTSNYEEQSTTTVVYEGVQSDTKNTYISETIDNGSNDETESTTSNVLEGEHPESERNYETTHNSNNDEESTTLSLLESEHLENEESDSSKIASTTYSDETPTDILKGEQTVNSESIETSTGTSDDVPSTTPTFLDGERPSVKLTTLIEENSSRLSVSLSGESQVKEIVSEEVPETNDSTEVAEKSESSEEVISQPSEYTTSTQETTTYPTVYEITTINEEDNGVKILPVMNKTVAQDEDEGLPQKWLKVEQVIDETKFDDYEISKENIETESNSAETTTIKTVNTLAPENDEYNDSIYKSSEEEKKTSSEEVSITSTVMTTSAETEIPTEEVYQWKSEETSAADKYKRTSTLLSKEKQIEIEPIYEASYGSMGSNEQIFSTAEIYGDNNYDSAKESDKIGKSKEASTETEDLSTESTSTEVSLKSKEHSNINTQEIYSNEYIDSTETTTVLPNNTETTTNKNNTETTTPRSSGETNSNEEDASKKNYSTLETINSENEETYESSNVKEVNDFGSNFNPGDYFEDSGMVME</sequence>
<feature type="compositionally biased region" description="Acidic residues" evidence="1">
    <location>
        <begin position="338"/>
        <end position="351"/>
    </location>
</feature>
<feature type="compositionally biased region" description="Basic and acidic residues" evidence="1">
    <location>
        <begin position="696"/>
        <end position="707"/>
    </location>
</feature>
<comment type="caution">
    <text evidence="3">The sequence shown here is derived from an EMBL/GenBank/DDBJ whole genome shotgun (WGS) entry which is preliminary data.</text>
</comment>
<feature type="region of interest" description="Disordered" evidence="1">
    <location>
        <begin position="212"/>
        <end position="279"/>
    </location>
</feature>
<dbReference type="Gene3D" id="2.10.70.10">
    <property type="entry name" value="Complement Module, domain 1"/>
    <property type="match status" value="1"/>
</dbReference>
<feature type="region of interest" description="Disordered" evidence="1">
    <location>
        <begin position="1085"/>
        <end position="1121"/>
    </location>
</feature>
<dbReference type="EMBL" id="JASPKZ010001586">
    <property type="protein sequence ID" value="KAJ9597793.1"/>
    <property type="molecule type" value="Genomic_DNA"/>
</dbReference>
<feature type="region of interest" description="Disordered" evidence="1">
    <location>
        <begin position="299"/>
        <end position="351"/>
    </location>
</feature>
<feature type="compositionally biased region" description="Low complexity" evidence="1">
    <location>
        <begin position="1106"/>
        <end position="1118"/>
    </location>
</feature>
<feature type="compositionally biased region" description="Basic and acidic residues" evidence="1">
    <location>
        <begin position="844"/>
        <end position="855"/>
    </location>
</feature>
<feature type="compositionally biased region" description="Polar residues" evidence="1">
    <location>
        <begin position="734"/>
        <end position="754"/>
    </location>
</feature>
<proteinExistence type="predicted"/>
<evidence type="ECO:0000256" key="1">
    <source>
        <dbReference type="SAM" id="MobiDB-lite"/>
    </source>
</evidence>
<feature type="compositionally biased region" description="Low complexity" evidence="1">
    <location>
        <begin position="484"/>
        <end position="500"/>
    </location>
</feature>
<accession>A0AAD8EPH2</accession>
<organism evidence="3 4">
    <name type="scientific">Diploptera punctata</name>
    <name type="common">Pacific beetle cockroach</name>
    <dbReference type="NCBI Taxonomy" id="6984"/>
    <lineage>
        <taxon>Eukaryota</taxon>
        <taxon>Metazoa</taxon>
        <taxon>Ecdysozoa</taxon>
        <taxon>Arthropoda</taxon>
        <taxon>Hexapoda</taxon>
        <taxon>Insecta</taxon>
        <taxon>Pterygota</taxon>
        <taxon>Neoptera</taxon>
        <taxon>Polyneoptera</taxon>
        <taxon>Dictyoptera</taxon>
        <taxon>Blattodea</taxon>
        <taxon>Blaberoidea</taxon>
        <taxon>Blaberidae</taxon>
        <taxon>Diplopterinae</taxon>
        <taxon>Diploptera</taxon>
    </lineage>
</organism>
<keyword evidence="4" id="KW-1185">Reference proteome</keyword>
<dbReference type="InterPro" id="IPR001007">
    <property type="entry name" value="VWF_dom"/>
</dbReference>
<evidence type="ECO:0000313" key="4">
    <source>
        <dbReference type="Proteomes" id="UP001233999"/>
    </source>
</evidence>
<feature type="compositionally biased region" description="Polar residues" evidence="1">
    <location>
        <begin position="556"/>
        <end position="567"/>
    </location>
</feature>